<keyword evidence="1" id="KW-0175">Coiled coil</keyword>
<evidence type="ECO:0000313" key="4">
    <source>
        <dbReference type="Proteomes" id="UP000029995"/>
    </source>
</evidence>
<dbReference type="RefSeq" id="WP_034843685.1">
    <property type="nucleotide sequence ID" value="NZ_JANX01000332.1"/>
</dbReference>
<keyword evidence="2" id="KW-1133">Transmembrane helix</keyword>
<evidence type="ECO:0000256" key="2">
    <source>
        <dbReference type="SAM" id="Phobius"/>
    </source>
</evidence>
<evidence type="ECO:0000313" key="3">
    <source>
        <dbReference type="EMBL" id="KGM32348.1"/>
    </source>
</evidence>
<name>A0A0A0D3H6_9PROT</name>
<protein>
    <submittedName>
        <fullName evidence="3">Uncharacterized protein</fullName>
    </submittedName>
</protein>
<dbReference type="OrthoDB" id="7339473at2"/>
<gene>
    <name evidence="3" type="ORF">P409_21955</name>
</gene>
<dbReference type="AlphaFoldDB" id="A0A0A0D3H6"/>
<keyword evidence="2" id="KW-0472">Membrane</keyword>
<keyword evidence="2" id="KW-0812">Transmembrane</keyword>
<organism evidence="3 4">
    <name type="scientific">Inquilinus limosus MP06</name>
    <dbReference type="NCBI Taxonomy" id="1398085"/>
    <lineage>
        <taxon>Bacteria</taxon>
        <taxon>Pseudomonadati</taxon>
        <taxon>Pseudomonadota</taxon>
        <taxon>Alphaproteobacteria</taxon>
        <taxon>Rhodospirillales</taxon>
        <taxon>Rhodospirillaceae</taxon>
        <taxon>Inquilinus</taxon>
    </lineage>
</organism>
<evidence type="ECO:0000256" key="1">
    <source>
        <dbReference type="SAM" id="Coils"/>
    </source>
</evidence>
<reference evidence="3 4" key="1">
    <citation type="submission" date="2014-01" db="EMBL/GenBank/DDBJ databases">
        <title>Genome sequence determination for a cystic fibrosis isolate, Inquilinus limosus.</title>
        <authorList>
            <person name="Pino M."/>
            <person name="Di Conza J."/>
            <person name="Gutkind G."/>
        </authorList>
    </citation>
    <scope>NUCLEOTIDE SEQUENCE [LARGE SCALE GENOMIC DNA]</scope>
    <source>
        <strain evidence="3 4">MP06</strain>
    </source>
</reference>
<sequence>MGLGLYDPERRYRRRVWGAIIRVFFSITVLVVVAAFAYQIGVERTRGQIQTLQSQVSSLTQDRSGWEQQRVQLQAAAQTAQIQYRELMARFEREVPTGVNRELADKVAARLQSGLDPQRLAFYIDQASAPRDCKPGESKRFILPTQNATGSNSSVAFANNTVAVTGRGESALDDKNKAQSWFDPAKPITVNFRGIDGKQATATGVLPLFQTMVMGDKEYRFSLVEGERSFVRVTSEVCAFP</sequence>
<dbReference type="Proteomes" id="UP000029995">
    <property type="component" value="Unassembled WGS sequence"/>
</dbReference>
<comment type="caution">
    <text evidence="3">The sequence shown here is derived from an EMBL/GenBank/DDBJ whole genome shotgun (WGS) entry which is preliminary data.</text>
</comment>
<proteinExistence type="predicted"/>
<feature type="transmembrane region" description="Helical" evidence="2">
    <location>
        <begin position="20"/>
        <end position="40"/>
    </location>
</feature>
<accession>A0A0A0D3H6</accession>
<feature type="coiled-coil region" evidence="1">
    <location>
        <begin position="42"/>
        <end position="90"/>
    </location>
</feature>
<dbReference type="EMBL" id="JANX01000332">
    <property type="protein sequence ID" value="KGM32348.1"/>
    <property type="molecule type" value="Genomic_DNA"/>
</dbReference>